<keyword evidence="3" id="KW-1185">Reference proteome</keyword>
<evidence type="ECO:0000313" key="2">
    <source>
        <dbReference type="EMBL" id="KIH68478.1"/>
    </source>
</evidence>
<gene>
    <name evidence="2" type="ORF">ANCDUO_01182</name>
</gene>
<organism evidence="2 3">
    <name type="scientific">Ancylostoma duodenale</name>
    <dbReference type="NCBI Taxonomy" id="51022"/>
    <lineage>
        <taxon>Eukaryota</taxon>
        <taxon>Metazoa</taxon>
        <taxon>Ecdysozoa</taxon>
        <taxon>Nematoda</taxon>
        <taxon>Chromadorea</taxon>
        <taxon>Rhabditida</taxon>
        <taxon>Rhabditina</taxon>
        <taxon>Rhabditomorpha</taxon>
        <taxon>Strongyloidea</taxon>
        <taxon>Ancylostomatidae</taxon>
        <taxon>Ancylostomatinae</taxon>
        <taxon>Ancylostoma</taxon>
    </lineage>
</organism>
<feature type="region of interest" description="Disordered" evidence="1">
    <location>
        <begin position="48"/>
        <end position="69"/>
    </location>
</feature>
<proteinExistence type="predicted"/>
<name>A0A0C2DEU9_9BILA</name>
<reference evidence="2 3" key="1">
    <citation type="submission" date="2013-12" db="EMBL/GenBank/DDBJ databases">
        <title>Draft genome of the parsitic nematode Ancylostoma duodenale.</title>
        <authorList>
            <person name="Mitreva M."/>
        </authorList>
    </citation>
    <scope>NUCLEOTIDE SEQUENCE [LARGE SCALE GENOMIC DNA]</scope>
    <source>
        <strain evidence="2 3">Zhejiang</strain>
    </source>
</reference>
<accession>A0A0C2DEU9</accession>
<sequence>MMQNPYTCEVQLDELGPDDTILDFAYLSEENFVLVVLLTSQGEIEAAVSRSHANPGGGTREDGSSPPEFPVPFSIGLHKSIIVSRSMELLKLREIEKWEETGPFSTSFFYDADTFPTLDKE</sequence>
<dbReference type="Proteomes" id="UP000054047">
    <property type="component" value="Unassembled WGS sequence"/>
</dbReference>
<evidence type="ECO:0000256" key="1">
    <source>
        <dbReference type="SAM" id="MobiDB-lite"/>
    </source>
</evidence>
<evidence type="ECO:0000313" key="3">
    <source>
        <dbReference type="Proteomes" id="UP000054047"/>
    </source>
</evidence>
<dbReference type="EMBL" id="KN726367">
    <property type="protein sequence ID" value="KIH68478.1"/>
    <property type="molecule type" value="Genomic_DNA"/>
</dbReference>
<dbReference type="OrthoDB" id="5870608at2759"/>
<dbReference type="AlphaFoldDB" id="A0A0C2DEU9"/>
<protein>
    <submittedName>
        <fullName evidence="2">Uncharacterized protein</fullName>
    </submittedName>
</protein>